<evidence type="ECO:0000313" key="2">
    <source>
        <dbReference type="WBParaSite" id="ES5_v2.g21742.t1"/>
    </source>
</evidence>
<proteinExistence type="predicted"/>
<reference evidence="2" key="1">
    <citation type="submission" date="2022-11" db="UniProtKB">
        <authorList>
            <consortium name="WormBaseParasite"/>
        </authorList>
    </citation>
    <scope>IDENTIFICATION</scope>
</reference>
<accession>A0AC34FWP6</accession>
<organism evidence="1 2">
    <name type="scientific">Panagrolaimus sp. ES5</name>
    <dbReference type="NCBI Taxonomy" id="591445"/>
    <lineage>
        <taxon>Eukaryota</taxon>
        <taxon>Metazoa</taxon>
        <taxon>Ecdysozoa</taxon>
        <taxon>Nematoda</taxon>
        <taxon>Chromadorea</taxon>
        <taxon>Rhabditida</taxon>
        <taxon>Tylenchina</taxon>
        <taxon>Panagrolaimomorpha</taxon>
        <taxon>Panagrolaimoidea</taxon>
        <taxon>Panagrolaimidae</taxon>
        <taxon>Panagrolaimus</taxon>
    </lineage>
</organism>
<sequence>MLKYKHVSIRDNAESSILYKCEKFEETECNRLFNILIKKQFFLVLWRLPNNFFKQFFDYYGGLLSYALQFIPIIVIGTYDDKSPVDLAKIISVNAFIYIYLVNSFTRLTDLAIDVGEMAGVFQRIADFVQYSDEQAQKGTEVEGLANQSFEEGYGRPPIIVDRNLSSPIRLSEGLLFEMKNVSYTLPNDENYLIMNNLNIRLIKGQNLLVTGPSGAGKSSFLRILMRLWDLKTDLNIRLIKGQNLLVTGPSGAGKSSFLRILMRLWDLKTGMLTYGITSDRILHCPQKAYFPVGKLSLRQQIAFPVHIPIGGNDFRDSGFIEKMLKDLKLHHLVERCGGFDANVEFD</sequence>
<name>A0AC34FWP6_9BILA</name>
<evidence type="ECO:0000313" key="1">
    <source>
        <dbReference type="Proteomes" id="UP000887579"/>
    </source>
</evidence>
<dbReference type="Proteomes" id="UP000887579">
    <property type="component" value="Unplaced"/>
</dbReference>
<protein>
    <submittedName>
        <fullName evidence="2">ABC transporter domain-containing protein</fullName>
    </submittedName>
</protein>
<dbReference type="WBParaSite" id="ES5_v2.g21742.t1">
    <property type="protein sequence ID" value="ES5_v2.g21742.t1"/>
    <property type="gene ID" value="ES5_v2.g21742"/>
</dbReference>